<keyword evidence="1" id="KW-0812">Transmembrane</keyword>
<evidence type="ECO:0000313" key="3">
    <source>
        <dbReference type="Proteomes" id="UP000281431"/>
    </source>
</evidence>
<accession>A0A3N6MGB4</accession>
<comment type="caution">
    <text evidence="2">The sequence shown here is derived from an EMBL/GenBank/DDBJ whole genome shotgun (WGS) entry which is preliminary data.</text>
</comment>
<evidence type="ECO:0000256" key="1">
    <source>
        <dbReference type="SAM" id="Phobius"/>
    </source>
</evidence>
<organism evidence="2 3">
    <name type="scientific">Natrarchaeobius chitinivorans</name>
    <dbReference type="NCBI Taxonomy" id="1679083"/>
    <lineage>
        <taxon>Archaea</taxon>
        <taxon>Methanobacteriati</taxon>
        <taxon>Methanobacteriota</taxon>
        <taxon>Stenosarchaea group</taxon>
        <taxon>Halobacteria</taxon>
        <taxon>Halobacteriales</taxon>
        <taxon>Natrialbaceae</taxon>
        <taxon>Natrarchaeobius</taxon>
    </lineage>
</organism>
<dbReference type="AlphaFoldDB" id="A0A3N6MGB4"/>
<keyword evidence="1" id="KW-1133">Transmembrane helix</keyword>
<dbReference type="PANTHER" id="PTHR43471">
    <property type="entry name" value="ABC TRANSPORTER PERMEASE"/>
    <property type="match status" value="1"/>
</dbReference>
<feature type="transmembrane region" description="Helical" evidence="1">
    <location>
        <begin position="80"/>
        <end position="102"/>
    </location>
</feature>
<dbReference type="Proteomes" id="UP000281431">
    <property type="component" value="Unassembled WGS sequence"/>
</dbReference>
<name>A0A3N6MGB4_NATCH</name>
<feature type="transmembrane region" description="Helical" evidence="1">
    <location>
        <begin position="129"/>
        <end position="153"/>
    </location>
</feature>
<keyword evidence="1" id="KW-0472">Membrane</keyword>
<proteinExistence type="predicted"/>
<feature type="transmembrane region" description="Helical" evidence="1">
    <location>
        <begin position="20"/>
        <end position="41"/>
    </location>
</feature>
<feature type="transmembrane region" description="Helical" evidence="1">
    <location>
        <begin position="245"/>
        <end position="264"/>
    </location>
</feature>
<evidence type="ECO:0000313" key="2">
    <source>
        <dbReference type="EMBL" id="RQH03029.1"/>
    </source>
</evidence>
<reference evidence="2 3" key="1">
    <citation type="submission" date="2018-10" db="EMBL/GenBank/DDBJ databases">
        <title>Natrarchaeobius chitinivorans gen. nov., sp. nov., and Natrarchaeobius haloalkaliphilus sp. nov., alkaliphilic, chitin-utilizing haloarchaea from hypersaline alkaline lakes.</title>
        <authorList>
            <person name="Sorokin D.Y."/>
            <person name="Elcheninov A.G."/>
            <person name="Kostrikina N.A."/>
            <person name="Bale N.J."/>
            <person name="Sinninghe Damste J.S."/>
            <person name="Khijniak T.V."/>
            <person name="Kublanov I.V."/>
            <person name="Toshchakov S.V."/>
        </authorList>
    </citation>
    <scope>NUCLEOTIDE SEQUENCE [LARGE SCALE GENOMIC DNA]</scope>
    <source>
        <strain evidence="2 3">AArcht7</strain>
    </source>
</reference>
<dbReference type="GO" id="GO:0005886">
    <property type="term" value="C:plasma membrane"/>
    <property type="evidence" value="ECO:0007669"/>
    <property type="project" value="UniProtKB-SubCell"/>
</dbReference>
<keyword evidence="3" id="KW-1185">Reference proteome</keyword>
<feature type="transmembrane region" description="Helical" evidence="1">
    <location>
        <begin position="195"/>
        <end position="213"/>
    </location>
</feature>
<protein>
    <submittedName>
        <fullName evidence="2">ABC transporter permease</fullName>
    </submittedName>
</protein>
<dbReference type="GO" id="GO:0140359">
    <property type="term" value="F:ABC-type transporter activity"/>
    <property type="evidence" value="ECO:0007669"/>
    <property type="project" value="InterPro"/>
</dbReference>
<dbReference type="PANTHER" id="PTHR43471:SF12">
    <property type="entry name" value="HYPOTHETICAL MEMBRANE PROTEIN, CONSERVED"/>
    <property type="match status" value="1"/>
</dbReference>
<feature type="transmembrane region" description="Helical" evidence="1">
    <location>
        <begin position="159"/>
        <end position="183"/>
    </location>
</feature>
<dbReference type="OrthoDB" id="204776at2157"/>
<sequence length="268" mass="29612">MIGTNDTSKTAILRLESRKLVRSSLVLTGAFALLSAFYYSIFPGFAEDAEELVEAFPEYMFEFFGLDELHTIEGFIAAEIYAFFWVVLLGVYFAYLGAGTIAKDVRERRMDLTLSNPISRESVLLQKVAALWVPLVVLNVAIPVIVFVGSVAIDETMNPVAITMVHVLSIPYLLVCAGIGLLCSVLLDRARTARLLALGAVIFLWLVDSFSRLDEDVEWIGALTPSRYFDETAILVHEEYAFLDAGVLLAAFIALVAVATVVFVRRDI</sequence>
<dbReference type="EMBL" id="REFZ01000001">
    <property type="protein sequence ID" value="RQH03029.1"/>
    <property type="molecule type" value="Genomic_DNA"/>
</dbReference>
<dbReference type="Pfam" id="PF12679">
    <property type="entry name" value="ABC2_membrane_2"/>
    <property type="match status" value="1"/>
</dbReference>
<gene>
    <name evidence="2" type="ORF">EA472_00030</name>
</gene>